<evidence type="ECO:0000313" key="16">
    <source>
        <dbReference type="EMBL" id="PRW45208.1"/>
    </source>
</evidence>
<keyword evidence="2" id="KW-0813">Transport</keyword>
<comment type="subcellular location">
    <subcellularLocation>
        <location evidence="1">Membrane</location>
        <topology evidence="1">Multi-pass membrane protein</topology>
    </subcellularLocation>
</comment>
<dbReference type="EMBL" id="LHPG02000012">
    <property type="protein sequence ID" value="PRW45208.1"/>
    <property type="molecule type" value="Genomic_DNA"/>
</dbReference>
<dbReference type="PANTHER" id="PTHR11662:SF446">
    <property type="entry name" value="SODIUM-DEPENDENT PHOSPHATE TRANSPORT PROTEIN 1, CHLOROPLASTIC"/>
    <property type="match status" value="1"/>
</dbReference>
<evidence type="ECO:0000256" key="9">
    <source>
        <dbReference type="ARBA" id="ARBA00023136"/>
    </source>
</evidence>
<evidence type="ECO:0000256" key="7">
    <source>
        <dbReference type="ARBA" id="ARBA00022847"/>
    </source>
</evidence>
<organism evidence="16 17">
    <name type="scientific">Chlorella sorokiniana</name>
    <name type="common">Freshwater green alga</name>
    <dbReference type="NCBI Taxonomy" id="3076"/>
    <lineage>
        <taxon>Eukaryota</taxon>
        <taxon>Viridiplantae</taxon>
        <taxon>Chlorophyta</taxon>
        <taxon>core chlorophytes</taxon>
        <taxon>Trebouxiophyceae</taxon>
        <taxon>Chlorellales</taxon>
        <taxon>Chlorellaceae</taxon>
        <taxon>Chlorella clade</taxon>
        <taxon>Chlorella</taxon>
    </lineage>
</organism>
<dbReference type="Gene3D" id="6.10.140.2220">
    <property type="match status" value="2"/>
</dbReference>
<reference evidence="16 17" key="1">
    <citation type="journal article" date="2018" name="Plant J.">
        <title>Genome sequences of Chlorella sorokiniana UTEX 1602 and Micractinium conductrix SAG 241.80: implications to maltose excretion by a green alga.</title>
        <authorList>
            <person name="Arriola M.B."/>
            <person name="Velmurugan N."/>
            <person name="Zhang Y."/>
            <person name="Plunkett M.H."/>
            <person name="Hondzo H."/>
            <person name="Barney B.M."/>
        </authorList>
    </citation>
    <scope>NUCLEOTIDE SEQUENCE [LARGE SCALE GENOMIC DNA]</scope>
    <source>
        <strain evidence="17">UTEX 1602</strain>
    </source>
</reference>
<dbReference type="Proteomes" id="UP000239899">
    <property type="component" value="Unassembled WGS sequence"/>
</dbReference>
<dbReference type="Pfam" id="PF07690">
    <property type="entry name" value="MFS_1"/>
    <property type="match status" value="1"/>
</dbReference>
<dbReference type="SUPFAM" id="SSF144232">
    <property type="entry name" value="HIT/MYND zinc finger-like"/>
    <property type="match status" value="2"/>
</dbReference>
<name>A0A2P6TLP5_CHLSO</name>
<dbReference type="GO" id="GO:0016020">
    <property type="term" value="C:membrane"/>
    <property type="evidence" value="ECO:0007669"/>
    <property type="project" value="UniProtKB-SubCell"/>
</dbReference>
<accession>A0A2P6TLP5</accession>
<comment type="similarity">
    <text evidence="10">Belongs to the major facilitator superfamily. Sodium/anion cotransporter (TC 2.A.1.14) family.</text>
</comment>
<feature type="transmembrane region" description="Helical" evidence="13">
    <location>
        <begin position="1165"/>
        <end position="1185"/>
    </location>
</feature>
<feature type="transmembrane region" description="Helical" evidence="13">
    <location>
        <begin position="1091"/>
        <end position="1112"/>
    </location>
</feature>
<keyword evidence="8 13" id="KW-1133">Transmembrane helix</keyword>
<dbReference type="CDD" id="cd17380">
    <property type="entry name" value="MFS_SLC17A9_like"/>
    <property type="match status" value="1"/>
</dbReference>
<keyword evidence="9 13" id="KW-0472">Membrane</keyword>
<gene>
    <name evidence="16" type="ORF">C2E21_6381</name>
</gene>
<evidence type="ECO:0000256" key="13">
    <source>
        <dbReference type="SAM" id="Phobius"/>
    </source>
</evidence>
<protein>
    <submittedName>
        <fullName evidence="16">Major facilitator superfamily transporter</fullName>
    </submittedName>
</protein>
<dbReference type="InterPro" id="IPR050382">
    <property type="entry name" value="MFS_Na/Anion_cotransporter"/>
</dbReference>
<dbReference type="PROSITE" id="PS01360">
    <property type="entry name" value="ZF_MYND_1"/>
    <property type="match status" value="1"/>
</dbReference>
<feature type="transmembrane region" description="Helical" evidence="13">
    <location>
        <begin position="1191"/>
        <end position="1213"/>
    </location>
</feature>
<keyword evidence="4" id="KW-0479">Metal-binding</keyword>
<keyword evidence="3 13" id="KW-0812">Transmembrane</keyword>
<evidence type="ECO:0000256" key="10">
    <source>
        <dbReference type="ARBA" id="ARBA00024362"/>
    </source>
</evidence>
<evidence type="ECO:0000256" key="1">
    <source>
        <dbReference type="ARBA" id="ARBA00004141"/>
    </source>
</evidence>
<dbReference type="GO" id="GO:0008270">
    <property type="term" value="F:zinc ion binding"/>
    <property type="evidence" value="ECO:0007669"/>
    <property type="project" value="UniProtKB-KW"/>
</dbReference>
<proteinExistence type="inferred from homology"/>
<evidence type="ECO:0000256" key="11">
    <source>
        <dbReference type="PROSITE-ProRule" id="PRU00134"/>
    </source>
</evidence>
<dbReference type="InterPro" id="IPR020846">
    <property type="entry name" value="MFS_dom"/>
</dbReference>
<evidence type="ECO:0000256" key="6">
    <source>
        <dbReference type="ARBA" id="ARBA00022833"/>
    </source>
</evidence>
<evidence type="ECO:0000256" key="4">
    <source>
        <dbReference type="ARBA" id="ARBA00022723"/>
    </source>
</evidence>
<dbReference type="GO" id="GO:0005315">
    <property type="term" value="F:phosphate transmembrane transporter activity"/>
    <property type="evidence" value="ECO:0007669"/>
    <property type="project" value="UniProtKB-ARBA"/>
</dbReference>
<evidence type="ECO:0000256" key="3">
    <source>
        <dbReference type="ARBA" id="ARBA00022692"/>
    </source>
</evidence>
<comment type="caution">
    <text evidence="16">The sequence shown here is derived from an EMBL/GenBank/DDBJ whole genome shotgun (WGS) entry which is preliminary data.</text>
</comment>
<dbReference type="InterPro" id="IPR036259">
    <property type="entry name" value="MFS_trans_sf"/>
</dbReference>
<dbReference type="PROSITE" id="PS50865">
    <property type="entry name" value="ZF_MYND_2"/>
    <property type="match status" value="2"/>
</dbReference>
<feature type="transmembrane region" description="Helical" evidence="13">
    <location>
        <begin position="1255"/>
        <end position="1277"/>
    </location>
</feature>
<dbReference type="FunFam" id="1.20.1250.20:FF:000003">
    <property type="entry name" value="Solute carrier family 17 member 3"/>
    <property type="match status" value="1"/>
</dbReference>
<feature type="domain" description="Major facilitator superfamily (MFS) profile" evidence="14">
    <location>
        <begin position="814"/>
        <end position="1281"/>
    </location>
</feature>
<dbReference type="GO" id="GO:0015293">
    <property type="term" value="F:symporter activity"/>
    <property type="evidence" value="ECO:0007669"/>
    <property type="project" value="UniProtKB-KW"/>
</dbReference>
<feature type="transmembrane region" description="Helical" evidence="13">
    <location>
        <begin position="940"/>
        <end position="958"/>
    </location>
</feature>
<evidence type="ECO:0000256" key="12">
    <source>
        <dbReference type="SAM" id="MobiDB-lite"/>
    </source>
</evidence>
<keyword evidence="7" id="KW-0769">Symport</keyword>
<feature type="transmembrane region" description="Helical" evidence="13">
    <location>
        <begin position="880"/>
        <end position="903"/>
    </location>
</feature>
<feature type="transmembrane region" description="Helical" evidence="13">
    <location>
        <begin position="1132"/>
        <end position="1153"/>
    </location>
</feature>
<dbReference type="InterPro" id="IPR002893">
    <property type="entry name" value="Znf_MYND"/>
</dbReference>
<feature type="region of interest" description="Disordered" evidence="12">
    <location>
        <begin position="1022"/>
        <end position="1041"/>
    </location>
</feature>
<keyword evidence="17" id="KW-1185">Reference proteome</keyword>
<dbReference type="InterPro" id="IPR044777">
    <property type="entry name" value="SLC17A9-like"/>
</dbReference>
<dbReference type="OrthoDB" id="2250022at2759"/>
<evidence type="ECO:0000256" key="8">
    <source>
        <dbReference type="ARBA" id="ARBA00022989"/>
    </source>
</evidence>
<feature type="domain" description="MYND-type" evidence="15">
    <location>
        <begin position="682"/>
        <end position="721"/>
    </location>
</feature>
<feature type="transmembrane region" description="Helical" evidence="13">
    <location>
        <begin position="970"/>
        <end position="989"/>
    </location>
</feature>
<dbReference type="PANTHER" id="PTHR11662">
    <property type="entry name" value="SOLUTE CARRIER FAMILY 17"/>
    <property type="match status" value="1"/>
</dbReference>
<sequence length="1286" mass="136294">MLLTGLAFADSQATSMANSSDETILRSISARQSAELQEKTGGLKFTLNDAAGLLGSLLSDIWQQRSLLQRQLASLGSGLLTIRQLEREAFFWLALVDTWAATPDGAYCGGRVNQQAAAAGRRAFSAALELSDSDSCTAGLLVALSNLLRRTGAVAEAEATLRRAVAAARAAGDSFHELNAAASLAATIPWADGWRYQEVEGLVEAMQRCLRDCKPWLPSPVWTGYLEKMRHSENTLADERHLRSNSYARRPLPCRKTTPHTNTFVPDRAAKKVGTCSSCGGHFTELKFCARCRAAKYCSRTCQVAHWKAGHKTECAQLAAQRLIDSCECTTEATRLLSAAPLAQLGGPTKLRALLLLLKAFWAFGGRPPPIEGLSLECIIHTGTVPEQAQRNMSELVTMEAAGAHPALQPLWSVAVQAAYGIRLSSMAIAVIGARIAAQEDATVQQRAHALLQTAAQVLAVTQHSVKQRRTVLQRQLAGIGGGLFTARVLERRLLEQLAVVNTWAATPEGPYRGGRVNEAAAAAAWTAFNAASELAEGDIAATSDNWSGLANLLRRTGAVTEADAALRRCLATAQAAGDPLRQLIAGWALASIMAGKEGWRYSEVAPMVQDLRRCLRECKPWLPNALWLSYKEHTHFMKDILADVRRTFPTSYATRPLPPWTSKPEPNTYVPNRAADHIGKCSGCGAVFFELKACAGCRTTKYCSRACQTAHWKAGHKAECAQLAAASPGRGRTPTPPHYSKMSWRNPTIFLGQAATGASDACRGVMQLVSLGRGAQHARHAHASDDAEAELEAALGSGPLASGPRPQTPWPWVVALSAISVVICYADRSNISTAIIPMSEQFGWEPSWQGLILSMFFVGYLLTQLLGGALADRYGGKGVLAAGVAIWSLTTCLTPPAAFIGLPALIGMRIAMGLGEGVAFPAIHSTIARSVPVENQSTAVGMVTAASYVGTALAFGLAPTLIEDLGWPWVFYLFGASAALWLPFWLPLRIEGGSRSGGSSGSSKSFNVLSLFSSSDAADGNSGGGSLRAPPSSGALGEGSRLQRVPTALSDDLASEAETEWSDGVAVGFKVEQQRRLGVGFTALLRTKPVWAICVAQYTGSWGFYGLLNWLPSFFKDAYHVEIAQLATFTLLPYLVQGGVGAGAGIVADALLSRGWPVKRVRRVLQTVGMLGPAACMVAAASPLTEGDPGAASAWITLGLGLNALTLAGVSVSHLDIAPKHAGVVFAAGNTSATVAGLLAVPLTGVVLQATGSWPLVFGITAAHYVVGAALFSLWVGDKPLPQDG</sequence>
<feature type="domain" description="MYND-type" evidence="15">
    <location>
        <begin position="276"/>
        <end position="315"/>
    </location>
</feature>
<keyword evidence="6" id="KW-0862">Zinc</keyword>
<feature type="transmembrane region" description="Helical" evidence="13">
    <location>
        <begin position="1225"/>
        <end position="1249"/>
    </location>
</feature>
<dbReference type="InterPro" id="IPR011701">
    <property type="entry name" value="MFS"/>
</dbReference>
<dbReference type="SUPFAM" id="SSF103473">
    <property type="entry name" value="MFS general substrate transporter"/>
    <property type="match status" value="1"/>
</dbReference>
<evidence type="ECO:0000259" key="15">
    <source>
        <dbReference type="PROSITE" id="PS50865"/>
    </source>
</evidence>
<evidence type="ECO:0000256" key="2">
    <source>
        <dbReference type="ARBA" id="ARBA00022448"/>
    </source>
</evidence>
<keyword evidence="5 11" id="KW-0863">Zinc-finger</keyword>
<evidence type="ECO:0000259" key="14">
    <source>
        <dbReference type="PROSITE" id="PS50850"/>
    </source>
</evidence>
<evidence type="ECO:0000313" key="17">
    <source>
        <dbReference type="Proteomes" id="UP000239899"/>
    </source>
</evidence>
<feature type="transmembrane region" description="Helical" evidence="13">
    <location>
        <begin position="848"/>
        <end position="868"/>
    </location>
</feature>
<dbReference type="Gene3D" id="1.20.1250.20">
    <property type="entry name" value="MFS general substrate transporter like domains"/>
    <property type="match status" value="2"/>
</dbReference>
<dbReference type="PROSITE" id="PS50850">
    <property type="entry name" value="MFS"/>
    <property type="match status" value="1"/>
</dbReference>
<dbReference type="Pfam" id="PF01753">
    <property type="entry name" value="zf-MYND"/>
    <property type="match status" value="2"/>
</dbReference>
<evidence type="ECO:0000256" key="5">
    <source>
        <dbReference type="ARBA" id="ARBA00022771"/>
    </source>
</evidence>